<dbReference type="AlphaFoldDB" id="A0A4V6DCC7"/>
<dbReference type="Proteomes" id="UP000298652">
    <property type="component" value="Chromosome 1"/>
</dbReference>
<sequence length="82" mass="9169">MWLVLSMRQGPRVGWLLWRKCSQQPLHPMDPSLGGQCNGPVFSQPSCLGGFMIWLGKGSKLTKASRKCMLGKLLGWSLILLR</sequence>
<dbReference type="Gramene" id="TKW37296">
    <property type="protein sequence ID" value="TKW37296"/>
    <property type="gene ID" value="SEVIR_1G037650v2"/>
</dbReference>
<reference evidence="1" key="1">
    <citation type="submission" date="2019-03" db="EMBL/GenBank/DDBJ databases">
        <title>WGS assembly of Setaria viridis.</title>
        <authorList>
            <person name="Huang P."/>
            <person name="Jenkins J."/>
            <person name="Grimwood J."/>
            <person name="Barry K."/>
            <person name="Healey A."/>
            <person name="Mamidi S."/>
            <person name="Sreedasyam A."/>
            <person name="Shu S."/>
            <person name="Feldman M."/>
            <person name="Wu J."/>
            <person name="Yu Y."/>
            <person name="Chen C."/>
            <person name="Johnson J."/>
            <person name="Rokhsar D."/>
            <person name="Baxter I."/>
            <person name="Schmutz J."/>
            <person name="Brutnell T."/>
            <person name="Kellogg E."/>
        </authorList>
    </citation>
    <scope>NUCLEOTIDE SEQUENCE [LARGE SCALE GENOMIC DNA]</scope>
</reference>
<evidence type="ECO:0000313" key="1">
    <source>
        <dbReference type="EMBL" id="TKW37296.1"/>
    </source>
</evidence>
<gene>
    <name evidence="1" type="ORF">SEVIR_1G037650v2</name>
</gene>
<proteinExistence type="predicted"/>
<protein>
    <submittedName>
        <fullName evidence="1">Uncharacterized protein</fullName>
    </submittedName>
</protein>
<evidence type="ECO:0000313" key="2">
    <source>
        <dbReference type="Proteomes" id="UP000298652"/>
    </source>
</evidence>
<dbReference type="EMBL" id="CM016552">
    <property type="protein sequence ID" value="TKW37296.1"/>
    <property type="molecule type" value="Genomic_DNA"/>
</dbReference>
<accession>A0A4V6DCC7</accession>
<name>A0A4V6DCC7_SETVI</name>
<keyword evidence="2" id="KW-1185">Reference proteome</keyword>
<organism evidence="1 2">
    <name type="scientific">Setaria viridis</name>
    <name type="common">Green bristlegrass</name>
    <name type="synonym">Setaria italica subsp. viridis</name>
    <dbReference type="NCBI Taxonomy" id="4556"/>
    <lineage>
        <taxon>Eukaryota</taxon>
        <taxon>Viridiplantae</taxon>
        <taxon>Streptophyta</taxon>
        <taxon>Embryophyta</taxon>
        <taxon>Tracheophyta</taxon>
        <taxon>Spermatophyta</taxon>
        <taxon>Magnoliopsida</taxon>
        <taxon>Liliopsida</taxon>
        <taxon>Poales</taxon>
        <taxon>Poaceae</taxon>
        <taxon>PACMAD clade</taxon>
        <taxon>Panicoideae</taxon>
        <taxon>Panicodae</taxon>
        <taxon>Paniceae</taxon>
        <taxon>Cenchrinae</taxon>
        <taxon>Setaria</taxon>
    </lineage>
</organism>